<evidence type="ECO:0000313" key="1">
    <source>
        <dbReference type="EMBL" id="KAK8761408.1"/>
    </source>
</evidence>
<sequence>MLRGSAVFDSARQLSFNCFSFASGSAEVVGLLGSGFLPHNIFACSTISALHIWLDIHEKYQGQQRELKEYRKPKGGPPKQLLPTTLSHNVLLLPHQTCHYVSQPDCRLNVPVSSGLLLLETENSSFGGSVIIRSSAAILGARQARLQDTQV</sequence>
<evidence type="ECO:0000313" key="2">
    <source>
        <dbReference type="Proteomes" id="UP001321473"/>
    </source>
</evidence>
<protein>
    <submittedName>
        <fullName evidence="1">Uncharacterized protein</fullName>
    </submittedName>
</protein>
<organism evidence="1 2">
    <name type="scientific">Amblyomma americanum</name>
    <name type="common">Lone star tick</name>
    <dbReference type="NCBI Taxonomy" id="6943"/>
    <lineage>
        <taxon>Eukaryota</taxon>
        <taxon>Metazoa</taxon>
        <taxon>Ecdysozoa</taxon>
        <taxon>Arthropoda</taxon>
        <taxon>Chelicerata</taxon>
        <taxon>Arachnida</taxon>
        <taxon>Acari</taxon>
        <taxon>Parasitiformes</taxon>
        <taxon>Ixodida</taxon>
        <taxon>Ixodoidea</taxon>
        <taxon>Ixodidae</taxon>
        <taxon>Amblyomminae</taxon>
        <taxon>Amblyomma</taxon>
    </lineage>
</organism>
<reference evidence="1 2" key="1">
    <citation type="journal article" date="2023" name="Arcadia Sci">
        <title>De novo assembly of a long-read Amblyomma americanum tick genome.</title>
        <authorList>
            <person name="Chou S."/>
            <person name="Poskanzer K.E."/>
            <person name="Rollins M."/>
            <person name="Thuy-Boun P.S."/>
        </authorList>
    </citation>
    <scope>NUCLEOTIDE SEQUENCE [LARGE SCALE GENOMIC DNA]</scope>
    <source>
        <strain evidence="1">F_SG_1</strain>
        <tissue evidence="1">Salivary glands</tissue>
    </source>
</reference>
<accession>A0AAQ4DG18</accession>
<dbReference type="EMBL" id="JARKHS020031213">
    <property type="protein sequence ID" value="KAK8761408.1"/>
    <property type="molecule type" value="Genomic_DNA"/>
</dbReference>
<gene>
    <name evidence="1" type="ORF">V5799_027325</name>
</gene>
<name>A0AAQ4DG18_AMBAM</name>
<proteinExistence type="predicted"/>
<keyword evidence="2" id="KW-1185">Reference proteome</keyword>
<dbReference type="AlphaFoldDB" id="A0AAQ4DG18"/>
<comment type="caution">
    <text evidence="1">The sequence shown here is derived from an EMBL/GenBank/DDBJ whole genome shotgun (WGS) entry which is preliminary data.</text>
</comment>
<dbReference type="Proteomes" id="UP001321473">
    <property type="component" value="Unassembled WGS sequence"/>
</dbReference>